<dbReference type="InterPro" id="IPR050248">
    <property type="entry name" value="Polysacc_deacetylase_ArnD"/>
</dbReference>
<dbReference type="Gene3D" id="3.20.20.370">
    <property type="entry name" value="Glycoside hydrolase/deacetylase"/>
    <property type="match status" value="1"/>
</dbReference>
<evidence type="ECO:0000256" key="3">
    <source>
        <dbReference type="SAM" id="Phobius"/>
    </source>
</evidence>
<evidence type="ECO:0000256" key="1">
    <source>
        <dbReference type="ARBA" id="ARBA00022723"/>
    </source>
</evidence>
<feature type="domain" description="NodB homology" evidence="4">
    <location>
        <begin position="106"/>
        <end position="289"/>
    </location>
</feature>
<dbReference type="PANTHER" id="PTHR10587">
    <property type="entry name" value="GLYCOSYL TRANSFERASE-RELATED"/>
    <property type="match status" value="1"/>
</dbReference>
<proteinExistence type="predicted"/>
<feature type="transmembrane region" description="Helical" evidence="3">
    <location>
        <begin position="12"/>
        <end position="32"/>
    </location>
</feature>
<keyword evidence="6" id="KW-1185">Reference proteome</keyword>
<protein>
    <submittedName>
        <fullName evidence="5">Polysaccharide deacetylase family protein</fullName>
    </submittedName>
</protein>
<evidence type="ECO:0000259" key="4">
    <source>
        <dbReference type="PROSITE" id="PS51677"/>
    </source>
</evidence>
<evidence type="ECO:0000256" key="2">
    <source>
        <dbReference type="ARBA" id="ARBA00022801"/>
    </source>
</evidence>
<evidence type="ECO:0000313" key="5">
    <source>
        <dbReference type="EMBL" id="MEC0226644.1"/>
    </source>
</evidence>
<keyword evidence="1" id="KW-0479">Metal-binding</keyword>
<dbReference type="Pfam" id="PF01522">
    <property type="entry name" value="Polysacc_deac_1"/>
    <property type="match status" value="1"/>
</dbReference>
<dbReference type="PANTHER" id="PTHR10587:SF133">
    <property type="entry name" value="CHITIN DEACETYLASE 1-RELATED"/>
    <property type="match status" value="1"/>
</dbReference>
<keyword evidence="3" id="KW-0812">Transmembrane</keyword>
<comment type="caution">
    <text evidence="5">The sequence shown here is derived from an EMBL/GenBank/DDBJ whole genome shotgun (WGS) entry which is preliminary data.</text>
</comment>
<organism evidence="5 6">
    <name type="scientific">Paenibacillus alba</name>
    <dbReference type="NCBI Taxonomy" id="1197127"/>
    <lineage>
        <taxon>Bacteria</taxon>
        <taxon>Bacillati</taxon>
        <taxon>Bacillota</taxon>
        <taxon>Bacilli</taxon>
        <taxon>Bacillales</taxon>
        <taxon>Paenibacillaceae</taxon>
        <taxon>Paenibacillus</taxon>
    </lineage>
</organism>
<keyword evidence="3" id="KW-0472">Membrane</keyword>
<dbReference type="PROSITE" id="PS51677">
    <property type="entry name" value="NODB"/>
    <property type="match status" value="1"/>
</dbReference>
<sequence length="302" mass="32675">MKVQLLTKRKQHWMIGSAFCGMVGMALINFTVTGSVIPFPSKSPVISIQETHEEAAPTNTALIGPAASLIEVKPIEAEHSRQTAVAQAQTGRNGNLSQTKGSAASKQVAITFDDGPDGKYTPQVLDILKQNGVKATFFVVGSQVSKFPSVLKRIHEEGHAIGNHSWDHADLSKLSSVRIEQELNKTEDWIMKTIGISPSLVRAPYGAVSKPVKKAVEQSGRSLVSWDVDPRDWAGTSSTDIIQNIKTHTKDGGIILLHSFGGKKGNLDNTIEALPGIIAYLKKENFDIVTVPEMKAHVPIGR</sequence>
<name>A0ABU6G1J1_9BACL</name>
<gene>
    <name evidence="5" type="ORF">P4I72_05890</name>
</gene>
<dbReference type="EMBL" id="JARLKY010000012">
    <property type="protein sequence ID" value="MEC0226644.1"/>
    <property type="molecule type" value="Genomic_DNA"/>
</dbReference>
<dbReference type="SUPFAM" id="SSF88713">
    <property type="entry name" value="Glycoside hydrolase/deacetylase"/>
    <property type="match status" value="1"/>
</dbReference>
<dbReference type="InterPro" id="IPR002509">
    <property type="entry name" value="NODB_dom"/>
</dbReference>
<dbReference type="InterPro" id="IPR011330">
    <property type="entry name" value="Glyco_hydro/deAcase_b/a-brl"/>
</dbReference>
<dbReference type="CDD" id="cd10917">
    <property type="entry name" value="CE4_NodB_like_6s_7s"/>
    <property type="match status" value="1"/>
</dbReference>
<dbReference type="Proteomes" id="UP001338137">
    <property type="component" value="Unassembled WGS sequence"/>
</dbReference>
<keyword evidence="2" id="KW-0378">Hydrolase</keyword>
<evidence type="ECO:0000313" key="6">
    <source>
        <dbReference type="Proteomes" id="UP001338137"/>
    </source>
</evidence>
<reference evidence="5 6" key="1">
    <citation type="submission" date="2023-03" db="EMBL/GenBank/DDBJ databases">
        <title>Bacillus Genome Sequencing.</title>
        <authorList>
            <person name="Dunlap C."/>
        </authorList>
    </citation>
    <scope>NUCLEOTIDE SEQUENCE [LARGE SCALE GENOMIC DNA]</scope>
    <source>
        <strain evidence="5 6">BD-533</strain>
    </source>
</reference>
<dbReference type="RefSeq" id="WP_326071061.1">
    <property type="nucleotide sequence ID" value="NZ_JARLKY010000012.1"/>
</dbReference>
<keyword evidence="3" id="KW-1133">Transmembrane helix</keyword>
<accession>A0ABU6G1J1</accession>